<comment type="caution">
    <text evidence="2">The sequence shown here is derived from an EMBL/GenBank/DDBJ whole genome shotgun (WGS) entry which is preliminary data.</text>
</comment>
<dbReference type="Pfam" id="PF00561">
    <property type="entry name" value="Abhydrolase_1"/>
    <property type="match status" value="1"/>
</dbReference>
<dbReference type="GO" id="GO:0016787">
    <property type="term" value="F:hydrolase activity"/>
    <property type="evidence" value="ECO:0007669"/>
    <property type="project" value="UniProtKB-KW"/>
</dbReference>
<dbReference type="PANTHER" id="PTHR42886:SF29">
    <property type="entry name" value="PUMMELIG, ISOFORM A"/>
    <property type="match status" value="1"/>
</dbReference>
<dbReference type="Gene3D" id="3.40.50.1820">
    <property type="entry name" value="alpha/beta hydrolase"/>
    <property type="match status" value="1"/>
</dbReference>
<evidence type="ECO:0000313" key="2">
    <source>
        <dbReference type="EMBL" id="MEI5906665.1"/>
    </source>
</evidence>
<organism evidence="2 3">
    <name type="scientific">Bacillus spongiae</name>
    <dbReference type="NCBI Taxonomy" id="2683610"/>
    <lineage>
        <taxon>Bacteria</taxon>
        <taxon>Bacillati</taxon>
        <taxon>Bacillota</taxon>
        <taxon>Bacilli</taxon>
        <taxon>Bacillales</taxon>
        <taxon>Bacillaceae</taxon>
        <taxon>Bacillus</taxon>
    </lineage>
</organism>
<dbReference type="InterPro" id="IPR000073">
    <property type="entry name" value="AB_hydrolase_1"/>
</dbReference>
<evidence type="ECO:0000259" key="1">
    <source>
        <dbReference type="Pfam" id="PF00561"/>
    </source>
</evidence>
<dbReference type="Proteomes" id="UP001312865">
    <property type="component" value="Unassembled WGS sequence"/>
</dbReference>
<dbReference type="SUPFAM" id="SSF53474">
    <property type="entry name" value="alpha/beta-Hydrolases"/>
    <property type="match status" value="1"/>
</dbReference>
<feature type="domain" description="AB hydrolase-1" evidence="1">
    <location>
        <begin position="28"/>
        <end position="280"/>
    </location>
</feature>
<keyword evidence="3" id="KW-1185">Reference proteome</keyword>
<keyword evidence="2" id="KW-0378">Hydrolase</keyword>
<dbReference type="InterPro" id="IPR029058">
    <property type="entry name" value="AB_hydrolase_fold"/>
</dbReference>
<dbReference type="EMBL" id="JBBAXC010000004">
    <property type="protein sequence ID" value="MEI5906665.1"/>
    <property type="molecule type" value="Genomic_DNA"/>
</dbReference>
<dbReference type="PANTHER" id="PTHR42886">
    <property type="entry name" value="RE40534P-RELATED"/>
    <property type="match status" value="1"/>
</dbReference>
<evidence type="ECO:0000313" key="3">
    <source>
        <dbReference type="Proteomes" id="UP001312865"/>
    </source>
</evidence>
<proteinExistence type="predicted"/>
<reference evidence="2 3" key="1">
    <citation type="journal article" date="2018" name="J. Microbiol.">
        <title>Bacillus spongiae sp. nov., isolated from sponge of Jeju Island.</title>
        <authorList>
            <person name="Lee G.E."/>
            <person name="Im W.T."/>
            <person name="Park J.S."/>
        </authorList>
    </citation>
    <scope>NUCLEOTIDE SEQUENCE [LARGE SCALE GENOMIC DNA]</scope>
    <source>
        <strain evidence="2 3">135PIL107-10</strain>
    </source>
</reference>
<dbReference type="RefSeq" id="WP_336586099.1">
    <property type="nucleotide sequence ID" value="NZ_JBBAXC010000004.1"/>
</dbReference>
<sequence length="308" mass="35357">MELSNNDIVEVRTIIHNYFVEKLGEGEPVIFLPAAGFSGKEGLNIAEELSDRFETHLIDLPGLGKSEGIEQRITPLVLANWVNEYMEEQHIERATLIGHSLGGAILLAFALYYPNKVDKLILLDQGHKPYPRIPTSEFGPFAYMFPLINGCVRLLGKPFLKRLAPLFMQENETVEDNIEASVKQFCERTAIEENEYVKIAFKNPIDFSVEGLNLMFGYYNLKLPKLLLNVNVPTYLVYGTFENMDDKEYRRTNKYIQKLKKHNLPVTYFPVKSGHYVHWSNHFELSDLTHILTANSSENNDYAEYISN</sequence>
<name>A0ABU8HBM2_9BACI</name>
<dbReference type="PRINTS" id="PR00111">
    <property type="entry name" value="ABHYDROLASE"/>
</dbReference>
<accession>A0ABU8HBM2</accession>
<gene>
    <name evidence="2" type="ORF">WAK64_06290</name>
</gene>
<protein>
    <submittedName>
        <fullName evidence="2">Alpha/beta hydrolase</fullName>
    </submittedName>
</protein>